<dbReference type="AlphaFoldDB" id="A0A370DSD6"/>
<sequence>MTGWKNSRMPVTIKHILLALLLLCQLPIAIAQQQIERPKIGLALSGGGARGAAHVGILKVLEALRIPVDYIAGTSMGAIIGGLYASGMSPATIEQHLASMDWENLFDDDLSRTKHNMRGKINSQLPLINAKLGVKEREVSLPTAMIQGQKFSLELKRLTLGVSEITDFARLPIPFRAVATEIATGNPVILSKGDLALAIQASMTIPGVFAGVEIENRLLVDGGVSNNLPIDVVREMGADIVIAVDISTPLYHQDELTTALTIVEQLTTILTRRNTETQITALSNRDILIVPVLDDIESADFKQTGEAIRIGKVAAEAIKPALSRLALGEQAYQNYREQRRIKPTTPIVEFIRIENQSELRDELLSSRLSIHSGAPLDLKALEQSIDDIYGLDIFESVRYRLVEEEGKTGLLIKAKEKRWGTNFLQFGLNFSVNPRLGDSHFNASSAYTIKPLNDLNGELKTFAQLGREPKFFTELYQPLDSKSEFFIHPILFYSTQYVGKYLDEDLVAEYGIKKYGVGLAAGRELGKWGRIELGYQRFLGDLDYVAGPPKLQGYDFSGGELYGSFKLDEMDDIYFPREGFRSKLRWTGSRRSLGADNDFDQIELQFNLAKSWDDHTLFAAGSFNSTLDDNAPLQDQFTLGGFLHLSGLSENQLIGQHTALFVGSYMARLYRSKYFPIYAGASLEMGDAWQSRDDISLNDMSYAGSLYLGADTPVGPLYFAYGHAEGGQYGFYLFLRRPLFLD</sequence>
<evidence type="ECO:0000256" key="4">
    <source>
        <dbReference type="ARBA" id="ARBA00023098"/>
    </source>
</evidence>
<feature type="short sequence motif" description="GXSXG" evidence="6">
    <location>
        <begin position="73"/>
        <end position="77"/>
    </location>
</feature>
<dbReference type="Pfam" id="PF01734">
    <property type="entry name" value="Patatin"/>
    <property type="match status" value="1"/>
</dbReference>
<evidence type="ECO:0000256" key="6">
    <source>
        <dbReference type="PROSITE-ProRule" id="PRU01161"/>
    </source>
</evidence>
<keyword evidence="3 6" id="KW-0442">Lipid degradation</keyword>
<keyword evidence="5" id="KW-0472">Membrane</keyword>
<dbReference type="CDD" id="cd07205">
    <property type="entry name" value="Pat_PNPLA6_PNPLA7_NTE1_like"/>
    <property type="match status" value="1"/>
</dbReference>
<keyword evidence="4 6" id="KW-0443">Lipid metabolism</keyword>
<feature type="domain" description="PNPLA" evidence="7">
    <location>
        <begin position="42"/>
        <end position="234"/>
    </location>
</feature>
<dbReference type="Gene3D" id="3.40.1090.10">
    <property type="entry name" value="Cytosolic phospholipase A2 catalytic domain"/>
    <property type="match status" value="2"/>
</dbReference>
<dbReference type="InterPro" id="IPR016035">
    <property type="entry name" value="Acyl_Trfase/lysoPLipase"/>
</dbReference>
<evidence type="ECO:0000259" key="7">
    <source>
        <dbReference type="PROSITE" id="PS51635"/>
    </source>
</evidence>
<feature type="active site" description="Proton acceptor" evidence="6">
    <location>
        <position position="221"/>
    </location>
</feature>
<dbReference type="InterPro" id="IPR000184">
    <property type="entry name" value="Bac_surfAg_D15"/>
</dbReference>
<feature type="short sequence motif" description="GXGXXG" evidence="6">
    <location>
        <begin position="46"/>
        <end position="51"/>
    </location>
</feature>
<dbReference type="SUPFAM" id="SSF52151">
    <property type="entry name" value="FabD/lysophospholipase-like"/>
    <property type="match status" value="1"/>
</dbReference>
<evidence type="ECO:0000256" key="3">
    <source>
        <dbReference type="ARBA" id="ARBA00022963"/>
    </source>
</evidence>
<feature type="short sequence motif" description="DGA/G" evidence="6">
    <location>
        <begin position="221"/>
        <end position="223"/>
    </location>
</feature>
<protein>
    <submittedName>
        <fullName evidence="8">Patatin</fullName>
    </submittedName>
</protein>
<organism evidence="8 9">
    <name type="scientific">endosymbiont of Escarpia spicata</name>
    <dbReference type="NCBI Taxonomy" id="2200908"/>
    <lineage>
        <taxon>Bacteria</taxon>
        <taxon>Pseudomonadati</taxon>
        <taxon>Pseudomonadota</taxon>
        <taxon>Gammaproteobacteria</taxon>
        <taxon>sulfur-oxidizing symbionts</taxon>
    </lineage>
</organism>
<dbReference type="PANTHER" id="PTHR14226:SF29">
    <property type="entry name" value="NEUROPATHY TARGET ESTERASE SWS"/>
    <property type="match status" value="1"/>
</dbReference>
<feature type="active site" description="Nucleophile" evidence="6">
    <location>
        <position position="75"/>
    </location>
</feature>
<dbReference type="PROSITE" id="PS51635">
    <property type="entry name" value="PNPLA"/>
    <property type="match status" value="1"/>
</dbReference>
<dbReference type="Pfam" id="PF01103">
    <property type="entry name" value="Omp85"/>
    <property type="match status" value="1"/>
</dbReference>
<evidence type="ECO:0000256" key="2">
    <source>
        <dbReference type="ARBA" id="ARBA00022801"/>
    </source>
</evidence>
<accession>A0A370DSD6</accession>
<keyword evidence="2 6" id="KW-0378">Hydrolase</keyword>
<gene>
    <name evidence="8" type="ORF">DIZ78_03420</name>
</gene>
<dbReference type="InterPro" id="IPR050301">
    <property type="entry name" value="NTE"/>
</dbReference>
<dbReference type="GO" id="GO:0016042">
    <property type="term" value="P:lipid catabolic process"/>
    <property type="evidence" value="ECO:0007669"/>
    <property type="project" value="UniProtKB-UniRule"/>
</dbReference>
<dbReference type="GO" id="GO:0016787">
    <property type="term" value="F:hydrolase activity"/>
    <property type="evidence" value="ECO:0007669"/>
    <property type="project" value="UniProtKB-UniRule"/>
</dbReference>
<evidence type="ECO:0000313" key="8">
    <source>
        <dbReference type="EMBL" id="RDH87627.1"/>
    </source>
</evidence>
<dbReference type="PANTHER" id="PTHR14226">
    <property type="entry name" value="NEUROPATHY TARGET ESTERASE/SWISS CHEESE D.MELANOGASTER"/>
    <property type="match status" value="1"/>
</dbReference>
<proteinExistence type="predicted"/>
<comment type="subcellular location">
    <subcellularLocation>
        <location evidence="1">Membrane</location>
    </subcellularLocation>
</comment>
<dbReference type="GO" id="GO:0019867">
    <property type="term" value="C:outer membrane"/>
    <property type="evidence" value="ECO:0007669"/>
    <property type="project" value="InterPro"/>
</dbReference>
<name>A0A370DSD6_9GAMM</name>
<keyword evidence="9" id="KW-1185">Reference proteome</keyword>
<dbReference type="EMBL" id="QFXE01000005">
    <property type="protein sequence ID" value="RDH87627.1"/>
    <property type="molecule type" value="Genomic_DNA"/>
</dbReference>
<evidence type="ECO:0000313" key="9">
    <source>
        <dbReference type="Proteomes" id="UP000254771"/>
    </source>
</evidence>
<evidence type="ECO:0000256" key="5">
    <source>
        <dbReference type="ARBA" id="ARBA00023136"/>
    </source>
</evidence>
<dbReference type="Gene3D" id="3.10.20.310">
    <property type="entry name" value="membrane protein fhac"/>
    <property type="match status" value="1"/>
</dbReference>
<dbReference type="Gene3D" id="2.40.160.50">
    <property type="entry name" value="membrane protein fhac: a member of the omp85/tpsb transporter family"/>
    <property type="match status" value="1"/>
</dbReference>
<reference evidence="8 9" key="1">
    <citation type="journal article" date="2018" name="ISME J.">
        <title>Endosymbiont genomes yield clues of tubeworm success.</title>
        <authorList>
            <person name="Li Y."/>
            <person name="Liles M.R."/>
            <person name="Halanych K.M."/>
        </authorList>
    </citation>
    <scope>NUCLEOTIDE SEQUENCE [LARGE SCALE GENOMIC DNA]</scope>
    <source>
        <strain evidence="8">A1462</strain>
    </source>
</reference>
<dbReference type="Proteomes" id="UP000254771">
    <property type="component" value="Unassembled WGS sequence"/>
</dbReference>
<comment type="caution">
    <text evidence="8">The sequence shown here is derived from an EMBL/GenBank/DDBJ whole genome shotgun (WGS) entry which is preliminary data.</text>
</comment>
<dbReference type="InterPro" id="IPR002641">
    <property type="entry name" value="PNPLA_dom"/>
</dbReference>
<evidence type="ECO:0000256" key="1">
    <source>
        <dbReference type="ARBA" id="ARBA00004370"/>
    </source>
</evidence>